<dbReference type="Pfam" id="PF04203">
    <property type="entry name" value="Sortase"/>
    <property type="match status" value="1"/>
</dbReference>
<evidence type="ECO:0000313" key="4">
    <source>
        <dbReference type="Proteomes" id="UP001597042"/>
    </source>
</evidence>
<evidence type="ECO:0000256" key="2">
    <source>
        <dbReference type="SAM" id="Phobius"/>
    </source>
</evidence>
<evidence type="ECO:0000256" key="1">
    <source>
        <dbReference type="ARBA" id="ARBA00022801"/>
    </source>
</evidence>
<proteinExistence type="predicted"/>
<keyword evidence="4" id="KW-1185">Reference proteome</keyword>
<evidence type="ECO:0000313" key="3">
    <source>
        <dbReference type="EMBL" id="MFD0782328.1"/>
    </source>
</evidence>
<sequence length="304" mass="32102">MSITDSRMEQRRHRARRSLTLPVVVAALFVLGAGVLLYPAAASWVNQAQQSAIIGAYSDDVEQLPADGLAEAIAEARDYNERLTGGALVAAGRNIPDAENPDQADGYSAQLDANGTGLMARIKIPSIAVDLPVYHGTSDAVLLQGVGHLEGTALPVGGLATHSVLTAHRGLADAELFTNLNRVQVDDTFVIEVFGEVLTYRVRGTQVVDPDDTETLFAIPGEDLVTLVTCTPLGINTQRILVTGERVTPTPVDDLEAAGRHPEIPGFPWWAVGLGSVAVAAVAFVVWSARPPRTGSQDTASAPE</sequence>
<name>A0ABW2ZUH2_9MICO</name>
<keyword evidence="2" id="KW-1133">Transmembrane helix</keyword>
<dbReference type="InterPro" id="IPR042002">
    <property type="entry name" value="Sortase_C"/>
</dbReference>
<keyword evidence="1" id="KW-0378">Hydrolase</keyword>
<feature type="transmembrane region" description="Helical" evidence="2">
    <location>
        <begin position="267"/>
        <end position="287"/>
    </location>
</feature>
<gene>
    <name evidence="3" type="ORF">ACFQZV_13575</name>
</gene>
<dbReference type="InterPro" id="IPR023365">
    <property type="entry name" value="Sortase_dom-sf"/>
</dbReference>
<keyword evidence="2" id="KW-0812">Transmembrane</keyword>
<comment type="caution">
    <text evidence="3">The sequence shown here is derived from an EMBL/GenBank/DDBJ whole genome shotgun (WGS) entry which is preliminary data.</text>
</comment>
<dbReference type="EMBL" id="JBHTIM010000001">
    <property type="protein sequence ID" value="MFD0782328.1"/>
    <property type="molecule type" value="Genomic_DNA"/>
</dbReference>
<protein>
    <submittedName>
        <fullName evidence="3">Class C sortase</fullName>
    </submittedName>
</protein>
<organism evidence="3 4">
    <name type="scientific">Microbacterium koreense</name>
    <dbReference type="NCBI Taxonomy" id="323761"/>
    <lineage>
        <taxon>Bacteria</taxon>
        <taxon>Bacillati</taxon>
        <taxon>Actinomycetota</taxon>
        <taxon>Actinomycetes</taxon>
        <taxon>Micrococcales</taxon>
        <taxon>Microbacteriaceae</taxon>
        <taxon>Microbacterium</taxon>
    </lineage>
</organism>
<dbReference type="Gene3D" id="2.40.260.10">
    <property type="entry name" value="Sortase"/>
    <property type="match status" value="1"/>
</dbReference>
<accession>A0ABW2ZUH2</accession>
<keyword evidence="2" id="KW-0472">Membrane</keyword>
<dbReference type="RefSeq" id="WP_378752262.1">
    <property type="nucleotide sequence ID" value="NZ_JBHSSV010000009.1"/>
</dbReference>
<reference evidence="4" key="1">
    <citation type="journal article" date="2019" name="Int. J. Syst. Evol. Microbiol.">
        <title>The Global Catalogue of Microorganisms (GCM) 10K type strain sequencing project: providing services to taxonomists for standard genome sequencing and annotation.</title>
        <authorList>
            <consortium name="The Broad Institute Genomics Platform"/>
            <consortium name="The Broad Institute Genome Sequencing Center for Infectious Disease"/>
            <person name="Wu L."/>
            <person name="Ma J."/>
        </authorList>
    </citation>
    <scope>NUCLEOTIDE SEQUENCE [LARGE SCALE GENOMIC DNA]</scope>
    <source>
        <strain evidence="4">CCUG 50754</strain>
    </source>
</reference>
<dbReference type="CDD" id="cd05827">
    <property type="entry name" value="Sortase_C"/>
    <property type="match status" value="1"/>
</dbReference>
<dbReference type="SUPFAM" id="SSF63817">
    <property type="entry name" value="Sortase"/>
    <property type="match status" value="1"/>
</dbReference>
<dbReference type="InterPro" id="IPR005754">
    <property type="entry name" value="Sortase"/>
</dbReference>
<dbReference type="Proteomes" id="UP001597042">
    <property type="component" value="Unassembled WGS sequence"/>
</dbReference>
<dbReference type="NCBIfam" id="TIGR01076">
    <property type="entry name" value="sortase_fam"/>
    <property type="match status" value="1"/>
</dbReference>
<dbReference type="NCBIfam" id="NF033745">
    <property type="entry name" value="class_C_sortase"/>
    <property type="match status" value="1"/>
</dbReference>